<keyword evidence="1" id="KW-0812">Transmembrane</keyword>
<proteinExistence type="predicted"/>
<dbReference type="Gene3D" id="1.20.58.760">
    <property type="entry name" value="Peptidase M41"/>
    <property type="match status" value="1"/>
</dbReference>
<dbReference type="RefSeq" id="WP_106312537.1">
    <property type="nucleotide sequence ID" value="NZ_PVWO01000630.1"/>
</dbReference>
<feature type="transmembrane region" description="Helical" evidence="1">
    <location>
        <begin position="12"/>
        <end position="32"/>
    </location>
</feature>
<reference evidence="2 3" key="1">
    <citation type="submission" date="2018-03" db="EMBL/GenBank/DDBJ databases">
        <title>The ancient ancestry and fast evolution of plastids.</title>
        <authorList>
            <person name="Moore K.R."/>
            <person name="Magnabosco C."/>
            <person name="Momper L."/>
            <person name="Gold D.A."/>
            <person name="Bosak T."/>
            <person name="Fournier G.P."/>
        </authorList>
    </citation>
    <scope>NUCLEOTIDE SEQUENCE [LARGE SCALE GENOMIC DNA]</scope>
    <source>
        <strain evidence="2 3">CCALA 037</strain>
    </source>
</reference>
<name>A0A2T1F916_9CYAN</name>
<dbReference type="InterPro" id="IPR037219">
    <property type="entry name" value="Peptidase_M41-like"/>
</dbReference>
<protein>
    <submittedName>
        <fullName evidence="2">ATP-dependent Zn protease</fullName>
    </submittedName>
</protein>
<gene>
    <name evidence="2" type="ORF">C7B77_27445</name>
</gene>
<evidence type="ECO:0000313" key="2">
    <source>
        <dbReference type="EMBL" id="PSB41408.1"/>
    </source>
</evidence>
<dbReference type="PANTHER" id="PTHR33471:SF7">
    <property type="entry name" value="ATP-DEPENDENT ZINC METALLOPROTEASE-RELATED"/>
    <property type="match status" value="1"/>
</dbReference>
<dbReference type="GO" id="GO:0004222">
    <property type="term" value="F:metalloendopeptidase activity"/>
    <property type="evidence" value="ECO:0007669"/>
    <property type="project" value="InterPro"/>
</dbReference>
<dbReference type="GO" id="GO:0006508">
    <property type="term" value="P:proteolysis"/>
    <property type="evidence" value="ECO:0007669"/>
    <property type="project" value="UniProtKB-KW"/>
</dbReference>
<evidence type="ECO:0000313" key="3">
    <source>
        <dbReference type="Proteomes" id="UP000238937"/>
    </source>
</evidence>
<keyword evidence="1" id="KW-1133">Transmembrane helix</keyword>
<sequence length="229" mass="24939">MNSDNPTQQISLNLVAICIFGMTISSLVAPLINIPSTLPIAIVAAIIVGATVDNFFLKSTLATLILDAIAGTKTEYRQRIVHHEAGHFLVAYLLGIPITGYTLSAWESFRQGQSAQGGVMFAPPQANISAQLLQHYCTVWMAGIAAEKLIYDRSQGGSEDRQKLRGVLFVAGKQQQEIVKQENLAALQAKNLIQTNWEAYQVLVTAMNDRTPLADCCTQIDRLKSPAPN</sequence>
<comment type="caution">
    <text evidence="2">The sequence shown here is derived from an EMBL/GenBank/DDBJ whole genome shotgun (WGS) entry which is preliminary data.</text>
</comment>
<dbReference type="Proteomes" id="UP000238937">
    <property type="component" value="Unassembled WGS sequence"/>
</dbReference>
<dbReference type="OrthoDB" id="448792at2"/>
<evidence type="ECO:0000256" key="1">
    <source>
        <dbReference type="SAM" id="Phobius"/>
    </source>
</evidence>
<dbReference type="GO" id="GO:0005524">
    <property type="term" value="F:ATP binding"/>
    <property type="evidence" value="ECO:0007669"/>
    <property type="project" value="InterPro"/>
</dbReference>
<dbReference type="SUPFAM" id="SSF140990">
    <property type="entry name" value="FtsH protease domain-like"/>
    <property type="match status" value="1"/>
</dbReference>
<feature type="transmembrane region" description="Helical" evidence="1">
    <location>
        <begin position="38"/>
        <end position="57"/>
    </location>
</feature>
<keyword evidence="3" id="KW-1185">Reference proteome</keyword>
<keyword evidence="2" id="KW-0645">Protease</keyword>
<dbReference type="GO" id="GO:0004176">
    <property type="term" value="F:ATP-dependent peptidase activity"/>
    <property type="evidence" value="ECO:0007669"/>
    <property type="project" value="InterPro"/>
</dbReference>
<keyword evidence="2" id="KW-0378">Hydrolase</keyword>
<keyword evidence="1" id="KW-0472">Membrane</keyword>
<dbReference type="AlphaFoldDB" id="A0A2T1F916"/>
<organism evidence="2 3">
    <name type="scientific">Chamaesiphon polymorphus CCALA 037</name>
    <dbReference type="NCBI Taxonomy" id="2107692"/>
    <lineage>
        <taxon>Bacteria</taxon>
        <taxon>Bacillati</taxon>
        <taxon>Cyanobacteriota</taxon>
        <taxon>Cyanophyceae</taxon>
        <taxon>Gomontiellales</taxon>
        <taxon>Chamaesiphonaceae</taxon>
        <taxon>Chamaesiphon</taxon>
    </lineage>
</organism>
<dbReference type="PANTHER" id="PTHR33471">
    <property type="entry name" value="ATP-DEPENDENT ZINC METALLOPROTEASE-RELATED"/>
    <property type="match status" value="1"/>
</dbReference>
<accession>A0A2T1F916</accession>
<dbReference type="EMBL" id="PVWO01000630">
    <property type="protein sequence ID" value="PSB41408.1"/>
    <property type="molecule type" value="Genomic_DNA"/>
</dbReference>